<keyword evidence="1" id="KW-0677">Repeat</keyword>
<reference evidence="5" key="1">
    <citation type="journal article" date="2020" name="bioRxiv">
        <title>Comparative genomics of Chlamydomonas.</title>
        <authorList>
            <person name="Craig R.J."/>
            <person name="Hasan A.R."/>
            <person name="Ness R.W."/>
            <person name="Keightley P.D."/>
        </authorList>
    </citation>
    <scope>NUCLEOTIDE SEQUENCE</scope>
    <source>
        <strain evidence="5">SAG 7.73</strain>
    </source>
</reference>
<dbReference type="InterPro" id="IPR050230">
    <property type="entry name" value="CALM/Myosin/TropC-like"/>
</dbReference>
<feature type="compositionally biased region" description="Low complexity" evidence="3">
    <location>
        <begin position="170"/>
        <end position="179"/>
    </location>
</feature>
<feature type="compositionally biased region" description="Basic and acidic residues" evidence="3">
    <location>
        <begin position="205"/>
        <end position="219"/>
    </location>
</feature>
<evidence type="ECO:0000313" key="5">
    <source>
        <dbReference type="EMBL" id="KAG2425818.1"/>
    </source>
</evidence>
<evidence type="ECO:0000313" key="6">
    <source>
        <dbReference type="Proteomes" id="UP000650467"/>
    </source>
</evidence>
<dbReference type="SMART" id="SM00054">
    <property type="entry name" value="EFh"/>
    <property type="match status" value="2"/>
</dbReference>
<dbReference type="Proteomes" id="UP000650467">
    <property type="component" value="Unassembled WGS sequence"/>
</dbReference>
<feature type="compositionally biased region" description="Low complexity" evidence="3">
    <location>
        <begin position="188"/>
        <end position="197"/>
    </location>
</feature>
<dbReference type="PANTHER" id="PTHR23048">
    <property type="entry name" value="MYOSIN LIGHT CHAIN 1, 3"/>
    <property type="match status" value="1"/>
</dbReference>
<evidence type="ECO:0000256" key="1">
    <source>
        <dbReference type="ARBA" id="ARBA00022737"/>
    </source>
</evidence>
<dbReference type="SUPFAM" id="SSF47473">
    <property type="entry name" value="EF-hand"/>
    <property type="match status" value="1"/>
</dbReference>
<feature type="compositionally biased region" description="Low complexity" evidence="3">
    <location>
        <begin position="275"/>
        <end position="288"/>
    </location>
</feature>
<organism evidence="5 6">
    <name type="scientific">Chlamydomonas incerta</name>
    <dbReference type="NCBI Taxonomy" id="51695"/>
    <lineage>
        <taxon>Eukaryota</taxon>
        <taxon>Viridiplantae</taxon>
        <taxon>Chlorophyta</taxon>
        <taxon>core chlorophytes</taxon>
        <taxon>Chlorophyceae</taxon>
        <taxon>CS clade</taxon>
        <taxon>Chlamydomonadales</taxon>
        <taxon>Chlamydomonadaceae</taxon>
        <taxon>Chlamydomonas</taxon>
    </lineage>
</organism>
<feature type="region of interest" description="Disordered" evidence="3">
    <location>
        <begin position="170"/>
        <end position="361"/>
    </location>
</feature>
<dbReference type="EMBL" id="JAEHOC010000052">
    <property type="protein sequence ID" value="KAG2425818.1"/>
    <property type="molecule type" value="Genomic_DNA"/>
</dbReference>
<dbReference type="InterPro" id="IPR002048">
    <property type="entry name" value="EF_hand_dom"/>
</dbReference>
<keyword evidence="2" id="KW-0106">Calcium</keyword>
<dbReference type="GO" id="GO:0016460">
    <property type="term" value="C:myosin II complex"/>
    <property type="evidence" value="ECO:0007669"/>
    <property type="project" value="TreeGrafter"/>
</dbReference>
<evidence type="ECO:0000256" key="2">
    <source>
        <dbReference type="ARBA" id="ARBA00022837"/>
    </source>
</evidence>
<dbReference type="InterPro" id="IPR018247">
    <property type="entry name" value="EF_Hand_1_Ca_BS"/>
</dbReference>
<dbReference type="InterPro" id="IPR011992">
    <property type="entry name" value="EF-hand-dom_pair"/>
</dbReference>
<feature type="domain" description="EF-hand" evidence="4">
    <location>
        <begin position="79"/>
        <end position="114"/>
    </location>
</feature>
<dbReference type="PANTHER" id="PTHR23048:SF0">
    <property type="entry name" value="CALMODULIN LIKE 3"/>
    <property type="match status" value="1"/>
</dbReference>
<dbReference type="Pfam" id="PF13499">
    <property type="entry name" value="EF-hand_7"/>
    <property type="match status" value="1"/>
</dbReference>
<dbReference type="FunFam" id="1.10.238.10:FF:000001">
    <property type="entry name" value="Calmodulin 1"/>
    <property type="match status" value="1"/>
</dbReference>
<protein>
    <recommendedName>
        <fullName evidence="4">EF-hand domain-containing protein</fullName>
    </recommendedName>
</protein>
<dbReference type="CDD" id="cd00051">
    <property type="entry name" value="EFh"/>
    <property type="match status" value="1"/>
</dbReference>
<dbReference type="PROSITE" id="PS50222">
    <property type="entry name" value="EF_HAND_2"/>
    <property type="match status" value="2"/>
</dbReference>
<proteinExistence type="predicted"/>
<accession>A0A835VU06</accession>
<sequence length="361" mass="36588">MGLNPTDDIVDSKIRAFKLHHKKTFTFGQLAHVWYSMLQDLTDEDEILKRAFQFFDKDGNGEISVQELKTTMHELGDLLSEEEIAAFMAIMDVNNDGVIGYTEFLATLKTQAPELSGDNHRLKAALEGDRSVAGGLTRADARHYEDPGLALAGAGPSSPHDTLLAAAAALSPSAHDSPAGTYTGLAHQAPPQQQQPQGLSRRHHPELEEAAVHGGREGGSDGPGEGVGMPEPSMAAGIGEGKGAGGRGSGSGEGSAGGTGSGSPRLQASLREAQAAVASSAVATATATPLPPPSGMSARDGAALPPSSPPGVGATPLERSASNHSRSGDAGGAAGLRAPSALEPGPGSDGVASPASSHGDR</sequence>
<feature type="domain" description="EF-hand" evidence="4">
    <location>
        <begin position="43"/>
        <end position="78"/>
    </location>
</feature>
<evidence type="ECO:0000256" key="3">
    <source>
        <dbReference type="SAM" id="MobiDB-lite"/>
    </source>
</evidence>
<comment type="caution">
    <text evidence="5">The sequence shown here is derived from an EMBL/GenBank/DDBJ whole genome shotgun (WGS) entry which is preliminary data.</text>
</comment>
<evidence type="ECO:0000259" key="4">
    <source>
        <dbReference type="PROSITE" id="PS50222"/>
    </source>
</evidence>
<dbReference type="OrthoDB" id="26525at2759"/>
<keyword evidence="6" id="KW-1185">Reference proteome</keyword>
<dbReference type="Gene3D" id="1.10.238.10">
    <property type="entry name" value="EF-hand"/>
    <property type="match status" value="1"/>
</dbReference>
<gene>
    <name evidence="5" type="ORF">HXX76_013443</name>
</gene>
<feature type="compositionally biased region" description="Gly residues" evidence="3">
    <location>
        <begin position="238"/>
        <end position="261"/>
    </location>
</feature>
<dbReference type="AlphaFoldDB" id="A0A835VU06"/>
<dbReference type="GO" id="GO:0005509">
    <property type="term" value="F:calcium ion binding"/>
    <property type="evidence" value="ECO:0007669"/>
    <property type="project" value="InterPro"/>
</dbReference>
<dbReference type="PROSITE" id="PS00018">
    <property type="entry name" value="EF_HAND_1"/>
    <property type="match status" value="2"/>
</dbReference>
<name>A0A835VU06_CHLIN</name>